<feature type="domain" description="GHMP kinase C-terminal" evidence="11">
    <location>
        <begin position="226"/>
        <end position="271"/>
    </location>
</feature>
<comment type="pathway">
    <text evidence="9">Isoprenoid biosynthesis; isopentenyl diphosphate biosynthesis via DXP pathway; isopentenyl diphosphate from 1-deoxy-D-xylulose 5-phosphate: step 3/6.</text>
</comment>
<evidence type="ECO:0000256" key="5">
    <source>
        <dbReference type="ARBA" id="ARBA00022741"/>
    </source>
</evidence>
<proteinExistence type="inferred from homology"/>
<dbReference type="EMBL" id="DVLL01000021">
    <property type="protein sequence ID" value="HIT59247.1"/>
    <property type="molecule type" value="Genomic_DNA"/>
</dbReference>
<dbReference type="Proteomes" id="UP000824136">
    <property type="component" value="Unassembled WGS sequence"/>
</dbReference>
<dbReference type="InterPro" id="IPR036554">
    <property type="entry name" value="GHMP_kinase_C_sf"/>
</dbReference>
<dbReference type="GO" id="GO:0005524">
    <property type="term" value="F:ATP binding"/>
    <property type="evidence" value="ECO:0007669"/>
    <property type="project" value="UniProtKB-UniRule"/>
</dbReference>
<name>A0A9D1GUQ8_9FIRM</name>
<dbReference type="PANTHER" id="PTHR43527:SF2">
    <property type="entry name" value="4-DIPHOSPHOCYTIDYL-2-C-METHYL-D-ERYTHRITOL KINASE, CHLOROPLASTIC"/>
    <property type="match status" value="1"/>
</dbReference>
<feature type="active site" evidence="9">
    <location>
        <position position="12"/>
    </location>
</feature>
<comment type="catalytic activity">
    <reaction evidence="9">
        <text>4-CDP-2-C-methyl-D-erythritol + ATP = 4-CDP-2-C-methyl-D-erythritol 2-phosphate + ADP + H(+)</text>
        <dbReference type="Rhea" id="RHEA:18437"/>
        <dbReference type="ChEBI" id="CHEBI:15378"/>
        <dbReference type="ChEBI" id="CHEBI:30616"/>
        <dbReference type="ChEBI" id="CHEBI:57823"/>
        <dbReference type="ChEBI" id="CHEBI:57919"/>
        <dbReference type="ChEBI" id="CHEBI:456216"/>
        <dbReference type="EC" id="2.7.1.148"/>
    </reaction>
</comment>
<dbReference type="NCBIfam" id="TIGR00154">
    <property type="entry name" value="ispE"/>
    <property type="match status" value="1"/>
</dbReference>
<evidence type="ECO:0000256" key="8">
    <source>
        <dbReference type="ARBA" id="ARBA00032554"/>
    </source>
</evidence>
<feature type="domain" description="GHMP kinase N-terminal" evidence="10">
    <location>
        <begin position="69"/>
        <end position="148"/>
    </location>
</feature>
<dbReference type="InterPro" id="IPR020568">
    <property type="entry name" value="Ribosomal_Su5_D2-typ_SF"/>
</dbReference>
<dbReference type="GO" id="GO:0050515">
    <property type="term" value="F:4-(cytidine 5'-diphospho)-2-C-methyl-D-erythritol kinase activity"/>
    <property type="evidence" value="ECO:0007669"/>
    <property type="project" value="UniProtKB-UniRule"/>
</dbReference>
<dbReference type="Pfam" id="PF00288">
    <property type="entry name" value="GHMP_kinases_N"/>
    <property type="match status" value="1"/>
</dbReference>
<comment type="function">
    <text evidence="9">Catalyzes the phosphorylation of the position 2 hydroxy group of 4-diphosphocytidyl-2C-methyl-D-erythritol.</text>
</comment>
<evidence type="ECO:0000256" key="9">
    <source>
        <dbReference type="HAMAP-Rule" id="MF_00061"/>
    </source>
</evidence>
<dbReference type="InterPro" id="IPR004424">
    <property type="entry name" value="IspE"/>
</dbReference>
<keyword evidence="4 9" id="KW-0808">Transferase</keyword>
<organism evidence="12 13">
    <name type="scientific">Candidatus Faeciplasma pullistercoris</name>
    <dbReference type="NCBI Taxonomy" id="2840800"/>
    <lineage>
        <taxon>Bacteria</taxon>
        <taxon>Bacillati</taxon>
        <taxon>Bacillota</taxon>
        <taxon>Clostridia</taxon>
        <taxon>Eubacteriales</taxon>
        <taxon>Oscillospiraceae</taxon>
        <taxon>Oscillospiraceae incertae sedis</taxon>
        <taxon>Candidatus Faeciplasma</taxon>
    </lineage>
</organism>
<dbReference type="InterPro" id="IPR014721">
    <property type="entry name" value="Ribsml_uS5_D2-typ_fold_subgr"/>
</dbReference>
<evidence type="ECO:0000313" key="12">
    <source>
        <dbReference type="EMBL" id="HIT59247.1"/>
    </source>
</evidence>
<protein>
    <recommendedName>
        <fullName evidence="3 9">4-diphosphocytidyl-2-C-methyl-D-erythritol kinase</fullName>
        <shortName evidence="9">CMK</shortName>
        <ecNumber evidence="2 9">2.7.1.148</ecNumber>
    </recommendedName>
    <alternativeName>
        <fullName evidence="8 9">4-(cytidine-5'-diphospho)-2-C-methyl-D-erythritol kinase</fullName>
    </alternativeName>
</protein>
<evidence type="ECO:0000256" key="6">
    <source>
        <dbReference type="ARBA" id="ARBA00022777"/>
    </source>
</evidence>
<dbReference type="InterPro" id="IPR006204">
    <property type="entry name" value="GHMP_kinase_N_dom"/>
</dbReference>
<evidence type="ECO:0000256" key="1">
    <source>
        <dbReference type="ARBA" id="ARBA00009684"/>
    </source>
</evidence>
<keyword evidence="5 9" id="KW-0547">Nucleotide-binding</keyword>
<evidence type="ECO:0000259" key="10">
    <source>
        <dbReference type="Pfam" id="PF00288"/>
    </source>
</evidence>
<feature type="active site" evidence="9">
    <location>
        <position position="140"/>
    </location>
</feature>
<dbReference type="EC" id="2.7.1.148" evidence="2 9"/>
<keyword evidence="9" id="KW-0414">Isoprene biosynthesis</keyword>
<evidence type="ECO:0000256" key="3">
    <source>
        <dbReference type="ARBA" id="ARBA00017473"/>
    </source>
</evidence>
<dbReference type="GO" id="GO:0016114">
    <property type="term" value="P:terpenoid biosynthetic process"/>
    <property type="evidence" value="ECO:0007669"/>
    <property type="project" value="UniProtKB-UniRule"/>
</dbReference>
<dbReference type="PIRSF" id="PIRSF010376">
    <property type="entry name" value="IspE"/>
    <property type="match status" value="1"/>
</dbReference>
<evidence type="ECO:0000256" key="7">
    <source>
        <dbReference type="ARBA" id="ARBA00022840"/>
    </source>
</evidence>
<dbReference type="AlphaFoldDB" id="A0A9D1GUQ8"/>
<dbReference type="GO" id="GO:0019288">
    <property type="term" value="P:isopentenyl diphosphate biosynthetic process, methylerythritol 4-phosphate pathway"/>
    <property type="evidence" value="ECO:0007669"/>
    <property type="project" value="UniProtKB-UniRule"/>
</dbReference>
<evidence type="ECO:0000256" key="4">
    <source>
        <dbReference type="ARBA" id="ARBA00022679"/>
    </source>
</evidence>
<dbReference type="Gene3D" id="3.30.70.890">
    <property type="entry name" value="GHMP kinase, C-terminal domain"/>
    <property type="match status" value="1"/>
</dbReference>
<dbReference type="PANTHER" id="PTHR43527">
    <property type="entry name" value="4-DIPHOSPHOCYTIDYL-2-C-METHYL-D-ERYTHRITOL KINASE, CHLOROPLASTIC"/>
    <property type="match status" value="1"/>
</dbReference>
<reference evidence="12" key="2">
    <citation type="journal article" date="2021" name="PeerJ">
        <title>Extensive microbial diversity within the chicken gut microbiome revealed by metagenomics and culture.</title>
        <authorList>
            <person name="Gilroy R."/>
            <person name="Ravi A."/>
            <person name="Getino M."/>
            <person name="Pursley I."/>
            <person name="Horton D.L."/>
            <person name="Alikhan N.F."/>
            <person name="Baker D."/>
            <person name="Gharbi K."/>
            <person name="Hall N."/>
            <person name="Watson M."/>
            <person name="Adriaenssens E.M."/>
            <person name="Foster-Nyarko E."/>
            <person name="Jarju S."/>
            <person name="Secka A."/>
            <person name="Antonio M."/>
            <person name="Oren A."/>
            <person name="Chaudhuri R.R."/>
            <person name="La Ragione R."/>
            <person name="Hildebrand F."/>
            <person name="Pallen M.J."/>
        </authorList>
    </citation>
    <scope>NUCLEOTIDE SEQUENCE</scope>
    <source>
        <strain evidence="12">CHK33-4379</strain>
    </source>
</reference>
<dbReference type="InterPro" id="IPR013750">
    <property type="entry name" value="GHMP_kinase_C_dom"/>
</dbReference>
<sequence length="283" mass="30507">MDKKITENAYGKINLSLDITGRMTNGLHEVKTVMQTISLCDTVTLTCVRGAKGIKISCDDKSVPCDERNTCYKVTDVFLEKTGVTGYGIEIYIQKRIPSMAGLGGGSSDAAAVIRMLDSAFETNLNCDELREIAAKVGADIPFLINGGTALCMGAGDRVSPLPEKLHYYILLVKPEFGVSTPEAYKSFDKKGIVSKLNSDRLANAIVNGESILSYISNDLEKAIDSPVISEIKAELISLGALASLMSGSGSCVYGLFDSDEMCRKAYDELKGKYSFTAVCRTI</sequence>
<dbReference type="Gene3D" id="3.30.230.10">
    <property type="match status" value="1"/>
</dbReference>
<accession>A0A9D1GUQ8</accession>
<dbReference type="HAMAP" id="MF_00061">
    <property type="entry name" value="IspE"/>
    <property type="match status" value="1"/>
</dbReference>
<evidence type="ECO:0000256" key="2">
    <source>
        <dbReference type="ARBA" id="ARBA00012052"/>
    </source>
</evidence>
<reference evidence="12" key="1">
    <citation type="submission" date="2020-10" db="EMBL/GenBank/DDBJ databases">
        <authorList>
            <person name="Gilroy R."/>
        </authorList>
    </citation>
    <scope>NUCLEOTIDE SEQUENCE</scope>
    <source>
        <strain evidence="12">CHK33-4379</strain>
    </source>
</reference>
<keyword evidence="7 9" id="KW-0067">ATP-binding</keyword>
<evidence type="ECO:0000259" key="11">
    <source>
        <dbReference type="Pfam" id="PF08544"/>
    </source>
</evidence>
<comment type="caution">
    <text evidence="12">The sequence shown here is derived from an EMBL/GenBank/DDBJ whole genome shotgun (WGS) entry which is preliminary data.</text>
</comment>
<gene>
    <name evidence="9" type="primary">ispE</name>
    <name evidence="12" type="ORF">IAC39_06020</name>
</gene>
<evidence type="ECO:0000313" key="13">
    <source>
        <dbReference type="Proteomes" id="UP000824136"/>
    </source>
</evidence>
<dbReference type="SUPFAM" id="SSF55060">
    <property type="entry name" value="GHMP Kinase, C-terminal domain"/>
    <property type="match status" value="1"/>
</dbReference>
<dbReference type="Pfam" id="PF08544">
    <property type="entry name" value="GHMP_kinases_C"/>
    <property type="match status" value="1"/>
</dbReference>
<dbReference type="SUPFAM" id="SSF54211">
    <property type="entry name" value="Ribosomal protein S5 domain 2-like"/>
    <property type="match status" value="1"/>
</dbReference>
<keyword evidence="6 9" id="KW-0418">Kinase</keyword>
<feature type="binding site" evidence="9">
    <location>
        <begin position="98"/>
        <end position="108"/>
    </location>
    <ligand>
        <name>ATP</name>
        <dbReference type="ChEBI" id="CHEBI:30616"/>
    </ligand>
</feature>
<comment type="similarity">
    <text evidence="1 9">Belongs to the GHMP kinase family. IspE subfamily.</text>
</comment>